<gene>
    <name evidence="1" type="ORF">CR513_39686</name>
</gene>
<sequence length="115" mass="12483">MVLGIKKIAKGNHLGKGAASESLLSLCFFEFEMVKFLGCVKITHSLSSTYHASSPIAPCSRIFPNSSDVAYNLAVITTGSDQSHSLYLSKLTILNPRSSSILLRHVHNTMDNSQT</sequence>
<name>A0A371FNG3_MUCPR</name>
<accession>A0A371FNG3</accession>
<proteinExistence type="predicted"/>
<dbReference type="AlphaFoldDB" id="A0A371FNG3"/>
<comment type="caution">
    <text evidence="1">The sequence shown here is derived from an EMBL/GenBank/DDBJ whole genome shotgun (WGS) entry which is preliminary data.</text>
</comment>
<protein>
    <submittedName>
        <fullName evidence="1">Uncharacterized protein</fullName>
    </submittedName>
</protein>
<organism evidence="1 2">
    <name type="scientific">Mucuna pruriens</name>
    <name type="common">Velvet bean</name>
    <name type="synonym">Dolichos pruriens</name>
    <dbReference type="NCBI Taxonomy" id="157652"/>
    <lineage>
        <taxon>Eukaryota</taxon>
        <taxon>Viridiplantae</taxon>
        <taxon>Streptophyta</taxon>
        <taxon>Embryophyta</taxon>
        <taxon>Tracheophyta</taxon>
        <taxon>Spermatophyta</taxon>
        <taxon>Magnoliopsida</taxon>
        <taxon>eudicotyledons</taxon>
        <taxon>Gunneridae</taxon>
        <taxon>Pentapetalae</taxon>
        <taxon>rosids</taxon>
        <taxon>fabids</taxon>
        <taxon>Fabales</taxon>
        <taxon>Fabaceae</taxon>
        <taxon>Papilionoideae</taxon>
        <taxon>50 kb inversion clade</taxon>
        <taxon>NPAAA clade</taxon>
        <taxon>indigoferoid/millettioid clade</taxon>
        <taxon>Phaseoleae</taxon>
        <taxon>Mucuna</taxon>
    </lineage>
</organism>
<evidence type="ECO:0000313" key="2">
    <source>
        <dbReference type="Proteomes" id="UP000257109"/>
    </source>
</evidence>
<feature type="non-terminal residue" evidence="1">
    <location>
        <position position="1"/>
    </location>
</feature>
<evidence type="ECO:0000313" key="1">
    <source>
        <dbReference type="EMBL" id="RDX79844.1"/>
    </source>
</evidence>
<dbReference type="Proteomes" id="UP000257109">
    <property type="component" value="Unassembled WGS sequence"/>
</dbReference>
<dbReference type="EMBL" id="QJKJ01008414">
    <property type="protein sequence ID" value="RDX79844.1"/>
    <property type="molecule type" value="Genomic_DNA"/>
</dbReference>
<reference evidence="1" key="1">
    <citation type="submission" date="2018-05" db="EMBL/GenBank/DDBJ databases">
        <title>Draft genome of Mucuna pruriens seed.</title>
        <authorList>
            <person name="Nnadi N.E."/>
            <person name="Vos R."/>
            <person name="Hasami M.H."/>
            <person name="Devisetty U.K."/>
            <person name="Aguiy J.C."/>
        </authorList>
    </citation>
    <scope>NUCLEOTIDE SEQUENCE [LARGE SCALE GENOMIC DNA]</scope>
    <source>
        <strain evidence="1">JCA_2017</strain>
    </source>
</reference>
<keyword evidence="2" id="KW-1185">Reference proteome</keyword>